<name>A0A1M7YXE3_9VIBR</name>
<evidence type="ECO:0000313" key="2">
    <source>
        <dbReference type="EMBL" id="SHO57203.1"/>
    </source>
</evidence>
<feature type="transmembrane region" description="Helical" evidence="1">
    <location>
        <begin position="124"/>
        <end position="145"/>
    </location>
</feature>
<keyword evidence="1" id="KW-0812">Transmembrane</keyword>
<evidence type="ECO:0008006" key="4">
    <source>
        <dbReference type="Google" id="ProtNLM"/>
    </source>
</evidence>
<dbReference type="Proteomes" id="UP000184600">
    <property type="component" value="Unassembled WGS sequence"/>
</dbReference>
<feature type="transmembrane region" description="Helical" evidence="1">
    <location>
        <begin position="47"/>
        <end position="66"/>
    </location>
</feature>
<proteinExistence type="predicted"/>
<keyword evidence="1" id="KW-1133">Transmembrane helix</keyword>
<feature type="transmembrane region" description="Helical" evidence="1">
    <location>
        <begin position="184"/>
        <end position="202"/>
    </location>
</feature>
<feature type="transmembrane region" description="Helical" evidence="1">
    <location>
        <begin position="151"/>
        <end position="172"/>
    </location>
</feature>
<evidence type="ECO:0000313" key="3">
    <source>
        <dbReference type="Proteomes" id="UP000184600"/>
    </source>
</evidence>
<dbReference type="OrthoDB" id="5592477at2"/>
<organism evidence="2 3">
    <name type="scientific">Vibrio quintilis</name>
    <dbReference type="NCBI Taxonomy" id="1117707"/>
    <lineage>
        <taxon>Bacteria</taxon>
        <taxon>Pseudomonadati</taxon>
        <taxon>Pseudomonadota</taxon>
        <taxon>Gammaproteobacteria</taxon>
        <taxon>Vibrionales</taxon>
        <taxon>Vibrionaceae</taxon>
        <taxon>Vibrio</taxon>
    </lineage>
</organism>
<reference evidence="3" key="1">
    <citation type="submission" date="2016-12" db="EMBL/GenBank/DDBJ databases">
        <authorList>
            <person name="Rodrigo-Torres L."/>
            <person name="Arahal R.D."/>
            <person name="Lucena T."/>
        </authorList>
    </citation>
    <scope>NUCLEOTIDE SEQUENCE [LARGE SCALE GENOMIC DNA]</scope>
</reference>
<feature type="transmembrane region" description="Helical" evidence="1">
    <location>
        <begin position="21"/>
        <end position="41"/>
    </location>
</feature>
<accession>A0A1M7YXE3</accession>
<dbReference type="EMBL" id="FRFG01000035">
    <property type="protein sequence ID" value="SHO57203.1"/>
    <property type="molecule type" value="Genomic_DNA"/>
</dbReference>
<keyword evidence="3" id="KW-1185">Reference proteome</keyword>
<feature type="transmembrane region" description="Helical" evidence="1">
    <location>
        <begin position="97"/>
        <end position="117"/>
    </location>
</feature>
<dbReference type="RefSeq" id="WP_073583936.1">
    <property type="nucleotide sequence ID" value="NZ_AP024897.1"/>
</dbReference>
<sequence length="203" mass="22779">MGEKGRYLFLTAYGVDRTTRYFFYLSIGCTLLLLLSATAQLPVISSFISSGIVGSGGYLVFIWLFLTCAHQRLSFLAFILTSVSFSLTFWLRVSYPLQIWLLISIFAVSVMMFLLVLPRIEHKLLPVFIIGLLMINFVWAAGEFWLQTHSFQAGTGVAGAILWALVTFRVMLYQAYTTQNPANMWVILGYQLSLVGIAGSVLF</sequence>
<gene>
    <name evidence="2" type="ORF">VQ7734_02972</name>
</gene>
<keyword evidence="1" id="KW-0472">Membrane</keyword>
<dbReference type="AlphaFoldDB" id="A0A1M7YXE3"/>
<protein>
    <recommendedName>
        <fullName evidence="4">YhhN-like protein</fullName>
    </recommendedName>
</protein>
<feature type="transmembrane region" description="Helical" evidence="1">
    <location>
        <begin position="73"/>
        <end position="91"/>
    </location>
</feature>
<evidence type="ECO:0000256" key="1">
    <source>
        <dbReference type="SAM" id="Phobius"/>
    </source>
</evidence>